<organism evidence="3">
    <name type="scientific">Drosophila persimilis</name>
    <name type="common">Fruit fly</name>
    <dbReference type="NCBI Taxonomy" id="7234"/>
    <lineage>
        <taxon>Eukaryota</taxon>
        <taxon>Metazoa</taxon>
        <taxon>Ecdysozoa</taxon>
        <taxon>Arthropoda</taxon>
        <taxon>Hexapoda</taxon>
        <taxon>Insecta</taxon>
        <taxon>Pterygota</taxon>
        <taxon>Neoptera</taxon>
        <taxon>Endopterygota</taxon>
        <taxon>Diptera</taxon>
        <taxon>Brachycera</taxon>
        <taxon>Muscomorpha</taxon>
        <taxon>Ephydroidea</taxon>
        <taxon>Drosophilidae</taxon>
        <taxon>Drosophila</taxon>
        <taxon>Sophophora</taxon>
    </lineage>
</organism>
<evidence type="ECO:0000313" key="3">
    <source>
        <dbReference type="Proteomes" id="UP000008744"/>
    </source>
</evidence>
<gene>
    <name evidence="2" type="primary">Dper\GL22364</name>
    <name evidence="2" type="ORF">Dper_GL22364</name>
</gene>
<proteinExistence type="predicted"/>
<keyword evidence="3" id="KW-1185">Reference proteome</keyword>
<dbReference type="Proteomes" id="UP000008744">
    <property type="component" value="Unassembled WGS sequence"/>
</dbReference>
<dbReference type="HOGENOM" id="CLU_3052547_0_0_1"/>
<evidence type="ECO:0000313" key="2">
    <source>
        <dbReference type="EMBL" id="EDW25762.1"/>
    </source>
</evidence>
<name>B4ISF8_DROPE</name>
<protein>
    <submittedName>
        <fullName evidence="2">GL22364</fullName>
    </submittedName>
</protein>
<feature type="compositionally biased region" description="Low complexity" evidence="1">
    <location>
        <begin position="35"/>
        <end position="54"/>
    </location>
</feature>
<accession>B4ISF8</accession>
<feature type="region of interest" description="Disordered" evidence="1">
    <location>
        <begin position="1"/>
        <end position="54"/>
    </location>
</feature>
<evidence type="ECO:0000256" key="1">
    <source>
        <dbReference type="SAM" id="MobiDB-lite"/>
    </source>
</evidence>
<sequence>MKGEIALKRSMNESTPGLELEEGVSGWGRRRSEESAGQTTSAASSSSSSSQQEA</sequence>
<dbReference type="EMBL" id="CH699806">
    <property type="protein sequence ID" value="EDW25762.1"/>
    <property type="molecule type" value="Genomic_DNA"/>
</dbReference>
<dbReference type="AlphaFoldDB" id="B4ISF8"/>
<feature type="compositionally biased region" description="Basic and acidic residues" evidence="1">
    <location>
        <begin position="1"/>
        <end position="11"/>
    </location>
</feature>
<reference evidence="2 3" key="1">
    <citation type="journal article" date="2007" name="Nature">
        <title>Evolution of genes and genomes on the Drosophila phylogeny.</title>
        <authorList>
            <consortium name="Drosophila 12 Genomes Consortium"/>
            <person name="Clark A.G."/>
            <person name="Eisen M.B."/>
            <person name="Smith D.R."/>
            <person name="Bergman C.M."/>
            <person name="Oliver B."/>
            <person name="Markow T.A."/>
            <person name="Kaufman T.C."/>
            <person name="Kellis M."/>
            <person name="Gelbart W."/>
            <person name="Iyer V.N."/>
            <person name="Pollard D.A."/>
            <person name="Sackton T.B."/>
            <person name="Larracuente A.M."/>
            <person name="Singh N.D."/>
            <person name="Abad J.P."/>
            <person name="Abt D.N."/>
            <person name="Adryan B."/>
            <person name="Aguade M."/>
            <person name="Akashi H."/>
            <person name="Anderson W.W."/>
            <person name="Aquadro C.F."/>
            <person name="Ardell D.H."/>
            <person name="Arguello R."/>
            <person name="Artieri C.G."/>
            <person name="Barbash D.A."/>
            <person name="Barker D."/>
            <person name="Barsanti P."/>
            <person name="Batterham P."/>
            <person name="Batzoglou S."/>
            <person name="Begun D."/>
            <person name="Bhutkar A."/>
            <person name="Blanco E."/>
            <person name="Bosak S.A."/>
            <person name="Bradley R.K."/>
            <person name="Brand A.D."/>
            <person name="Brent M.R."/>
            <person name="Brooks A.N."/>
            <person name="Brown R.H."/>
            <person name="Butlin R.K."/>
            <person name="Caggese C."/>
            <person name="Calvi B.R."/>
            <person name="Bernardo de Carvalho A."/>
            <person name="Caspi A."/>
            <person name="Castrezana S."/>
            <person name="Celniker S.E."/>
            <person name="Chang J.L."/>
            <person name="Chapple C."/>
            <person name="Chatterji S."/>
            <person name="Chinwalla A."/>
            <person name="Civetta A."/>
            <person name="Clifton S.W."/>
            <person name="Comeron J.M."/>
            <person name="Costello J.C."/>
            <person name="Coyne J.A."/>
            <person name="Daub J."/>
            <person name="David R.G."/>
            <person name="Delcher A.L."/>
            <person name="Delehaunty K."/>
            <person name="Do C.B."/>
            <person name="Ebling H."/>
            <person name="Edwards K."/>
            <person name="Eickbush T."/>
            <person name="Evans J.D."/>
            <person name="Filipski A."/>
            <person name="Findeiss S."/>
            <person name="Freyhult E."/>
            <person name="Fulton L."/>
            <person name="Fulton R."/>
            <person name="Garcia A.C."/>
            <person name="Gardiner A."/>
            <person name="Garfield D.A."/>
            <person name="Garvin B.E."/>
            <person name="Gibson G."/>
            <person name="Gilbert D."/>
            <person name="Gnerre S."/>
            <person name="Godfrey J."/>
            <person name="Good R."/>
            <person name="Gotea V."/>
            <person name="Gravely B."/>
            <person name="Greenberg A.J."/>
            <person name="Griffiths-Jones S."/>
            <person name="Gross S."/>
            <person name="Guigo R."/>
            <person name="Gustafson E.A."/>
            <person name="Haerty W."/>
            <person name="Hahn M.W."/>
            <person name="Halligan D.L."/>
            <person name="Halpern A.L."/>
            <person name="Halter G.M."/>
            <person name="Han M.V."/>
            <person name="Heger A."/>
            <person name="Hillier L."/>
            <person name="Hinrichs A.S."/>
            <person name="Holmes I."/>
            <person name="Hoskins R.A."/>
            <person name="Hubisz M.J."/>
            <person name="Hultmark D."/>
            <person name="Huntley M.A."/>
            <person name="Jaffe D.B."/>
            <person name="Jagadeeshan S."/>
            <person name="Jeck W.R."/>
            <person name="Johnson J."/>
            <person name="Jones C.D."/>
            <person name="Jordan W.C."/>
            <person name="Karpen G.H."/>
            <person name="Kataoka E."/>
            <person name="Keightley P.D."/>
            <person name="Kheradpour P."/>
            <person name="Kirkness E.F."/>
            <person name="Koerich L.B."/>
            <person name="Kristiansen K."/>
            <person name="Kudrna D."/>
            <person name="Kulathinal R.J."/>
            <person name="Kumar S."/>
            <person name="Kwok R."/>
            <person name="Lander E."/>
            <person name="Langley C.H."/>
            <person name="Lapoint R."/>
            <person name="Lazzaro B.P."/>
            <person name="Lee S.J."/>
            <person name="Levesque L."/>
            <person name="Li R."/>
            <person name="Lin C.F."/>
            <person name="Lin M.F."/>
            <person name="Lindblad-Toh K."/>
            <person name="Llopart A."/>
            <person name="Long M."/>
            <person name="Low L."/>
            <person name="Lozovsky E."/>
            <person name="Lu J."/>
            <person name="Luo M."/>
            <person name="Machado C.A."/>
            <person name="Makalowski W."/>
            <person name="Marzo M."/>
            <person name="Matsuda M."/>
            <person name="Matzkin L."/>
            <person name="McAllister B."/>
            <person name="McBride C.S."/>
            <person name="McKernan B."/>
            <person name="McKernan K."/>
            <person name="Mendez-Lago M."/>
            <person name="Minx P."/>
            <person name="Mollenhauer M.U."/>
            <person name="Montooth K."/>
            <person name="Mount S.M."/>
            <person name="Mu X."/>
            <person name="Myers E."/>
            <person name="Negre B."/>
            <person name="Newfeld S."/>
            <person name="Nielsen R."/>
            <person name="Noor M.A."/>
            <person name="O'Grady P."/>
            <person name="Pachter L."/>
            <person name="Papaceit M."/>
            <person name="Parisi M.J."/>
            <person name="Parisi M."/>
            <person name="Parts L."/>
            <person name="Pedersen J.S."/>
            <person name="Pesole G."/>
            <person name="Phillippy A.M."/>
            <person name="Ponting C.P."/>
            <person name="Pop M."/>
            <person name="Porcelli D."/>
            <person name="Powell J.R."/>
            <person name="Prohaska S."/>
            <person name="Pruitt K."/>
            <person name="Puig M."/>
            <person name="Quesneville H."/>
            <person name="Ram K.R."/>
            <person name="Rand D."/>
            <person name="Rasmussen M.D."/>
            <person name="Reed L.K."/>
            <person name="Reenan R."/>
            <person name="Reily A."/>
            <person name="Remington K.A."/>
            <person name="Rieger T.T."/>
            <person name="Ritchie M.G."/>
            <person name="Robin C."/>
            <person name="Rogers Y.H."/>
            <person name="Rohde C."/>
            <person name="Rozas J."/>
            <person name="Rubenfield M.J."/>
            <person name="Ruiz A."/>
            <person name="Russo S."/>
            <person name="Salzberg S.L."/>
            <person name="Sanchez-Gracia A."/>
            <person name="Saranga D.J."/>
            <person name="Sato H."/>
            <person name="Schaeffer S.W."/>
            <person name="Schatz M.C."/>
            <person name="Schlenke T."/>
            <person name="Schwartz R."/>
            <person name="Segarra C."/>
            <person name="Singh R.S."/>
            <person name="Sirot L."/>
            <person name="Sirota M."/>
            <person name="Sisneros N.B."/>
            <person name="Smith C.D."/>
            <person name="Smith T.F."/>
            <person name="Spieth J."/>
            <person name="Stage D.E."/>
            <person name="Stark A."/>
            <person name="Stephan W."/>
            <person name="Strausberg R.L."/>
            <person name="Strempel S."/>
            <person name="Sturgill D."/>
            <person name="Sutton G."/>
            <person name="Sutton G.G."/>
            <person name="Tao W."/>
            <person name="Teichmann S."/>
            <person name="Tobari Y.N."/>
            <person name="Tomimura Y."/>
            <person name="Tsolas J.M."/>
            <person name="Valente V.L."/>
            <person name="Venter E."/>
            <person name="Venter J.C."/>
            <person name="Vicario S."/>
            <person name="Vieira F.G."/>
            <person name="Vilella A.J."/>
            <person name="Villasante A."/>
            <person name="Walenz B."/>
            <person name="Wang J."/>
            <person name="Wasserman M."/>
            <person name="Watts T."/>
            <person name="Wilson D."/>
            <person name="Wilson R.K."/>
            <person name="Wing R.A."/>
            <person name="Wolfner M.F."/>
            <person name="Wong A."/>
            <person name="Wong G.K."/>
            <person name="Wu C.I."/>
            <person name="Wu G."/>
            <person name="Yamamoto D."/>
            <person name="Yang H.P."/>
            <person name="Yang S.P."/>
            <person name="Yorke J.A."/>
            <person name="Yoshida K."/>
            <person name="Zdobnov E."/>
            <person name="Zhang P."/>
            <person name="Zhang Y."/>
            <person name="Zimin A.V."/>
            <person name="Baldwin J."/>
            <person name="Abdouelleil A."/>
            <person name="Abdulkadir J."/>
            <person name="Abebe A."/>
            <person name="Abera B."/>
            <person name="Abreu J."/>
            <person name="Acer S.C."/>
            <person name="Aftuck L."/>
            <person name="Alexander A."/>
            <person name="An P."/>
            <person name="Anderson E."/>
            <person name="Anderson S."/>
            <person name="Arachi H."/>
            <person name="Azer M."/>
            <person name="Bachantsang P."/>
            <person name="Barry A."/>
            <person name="Bayul T."/>
            <person name="Berlin A."/>
            <person name="Bessette D."/>
            <person name="Bloom T."/>
            <person name="Blye J."/>
            <person name="Boguslavskiy L."/>
            <person name="Bonnet C."/>
            <person name="Boukhgalter B."/>
            <person name="Bourzgui I."/>
            <person name="Brown A."/>
            <person name="Cahill P."/>
            <person name="Channer S."/>
            <person name="Cheshatsang Y."/>
            <person name="Chuda L."/>
            <person name="Citroen M."/>
            <person name="Collymore A."/>
            <person name="Cooke P."/>
            <person name="Costello M."/>
            <person name="D'Aco K."/>
            <person name="Daza R."/>
            <person name="De Haan G."/>
            <person name="DeGray S."/>
            <person name="DeMaso C."/>
            <person name="Dhargay N."/>
            <person name="Dooley K."/>
            <person name="Dooley E."/>
            <person name="Doricent M."/>
            <person name="Dorje P."/>
            <person name="Dorjee K."/>
            <person name="Dupes A."/>
            <person name="Elong R."/>
            <person name="Falk J."/>
            <person name="Farina A."/>
            <person name="Faro S."/>
            <person name="Ferguson D."/>
            <person name="Fisher S."/>
            <person name="Foley C.D."/>
            <person name="Franke A."/>
            <person name="Friedrich D."/>
            <person name="Gadbois L."/>
            <person name="Gearin G."/>
            <person name="Gearin C.R."/>
            <person name="Giannoukos G."/>
            <person name="Goode T."/>
            <person name="Graham J."/>
            <person name="Grandbois E."/>
            <person name="Grewal S."/>
            <person name="Gyaltsen K."/>
            <person name="Hafez N."/>
            <person name="Hagos B."/>
            <person name="Hall J."/>
            <person name="Henson C."/>
            <person name="Hollinger A."/>
            <person name="Honan T."/>
            <person name="Huard M.D."/>
            <person name="Hughes L."/>
            <person name="Hurhula B."/>
            <person name="Husby M.E."/>
            <person name="Kamat A."/>
            <person name="Kanga B."/>
            <person name="Kashin S."/>
            <person name="Khazanovich D."/>
            <person name="Kisner P."/>
            <person name="Lance K."/>
            <person name="Lara M."/>
            <person name="Lee W."/>
            <person name="Lennon N."/>
            <person name="Letendre F."/>
            <person name="LeVine R."/>
            <person name="Lipovsky A."/>
            <person name="Liu X."/>
            <person name="Liu J."/>
            <person name="Liu S."/>
            <person name="Lokyitsang T."/>
            <person name="Lokyitsang Y."/>
            <person name="Lubonja R."/>
            <person name="Lui A."/>
            <person name="MacDonald P."/>
            <person name="Magnisalis V."/>
            <person name="Maru K."/>
            <person name="Matthews C."/>
            <person name="McCusker W."/>
            <person name="McDonough S."/>
            <person name="Mehta T."/>
            <person name="Meldrim J."/>
            <person name="Meneus L."/>
            <person name="Mihai O."/>
            <person name="Mihalev A."/>
            <person name="Mihova T."/>
            <person name="Mittelman R."/>
            <person name="Mlenga V."/>
            <person name="Montmayeur A."/>
            <person name="Mulrain L."/>
            <person name="Navidi A."/>
            <person name="Naylor J."/>
            <person name="Negash T."/>
            <person name="Nguyen T."/>
            <person name="Nguyen N."/>
            <person name="Nicol R."/>
            <person name="Norbu C."/>
            <person name="Norbu N."/>
            <person name="Novod N."/>
            <person name="O'Neill B."/>
            <person name="Osman S."/>
            <person name="Markiewicz E."/>
            <person name="Oyono O.L."/>
            <person name="Patti C."/>
            <person name="Phunkhang P."/>
            <person name="Pierre F."/>
            <person name="Priest M."/>
            <person name="Raghuraman S."/>
            <person name="Rege F."/>
            <person name="Reyes R."/>
            <person name="Rise C."/>
            <person name="Rogov P."/>
            <person name="Ross K."/>
            <person name="Ryan E."/>
            <person name="Settipalli S."/>
            <person name="Shea T."/>
            <person name="Sherpa N."/>
            <person name="Shi L."/>
            <person name="Shih D."/>
            <person name="Sparrow T."/>
            <person name="Spaulding J."/>
            <person name="Stalker J."/>
            <person name="Stange-Thomann N."/>
            <person name="Stavropoulos S."/>
            <person name="Stone C."/>
            <person name="Strader C."/>
            <person name="Tesfaye S."/>
            <person name="Thomson T."/>
            <person name="Thoulutsang Y."/>
            <person name="Thoulutsang D."/>
            <person name="Topham K."/>
            <person name="Topping I."/>
            <person name="Tsamla T."/>
            <person name="Vassiliev H."/>
            <person name="Vo A."/>
            <person name="Wangchuk T."/>
            <person name="Wangdi T."/>
            <person name="Weiand M."/>
            <person name="Wilkinson J."/>
            <person name="Wilson A."/>
            <person name="Yadav S."/>
            <person name="Young G."/>
            <person name="Yu Q."/>
            <person name="Zembek L."/>
            <person name="Zhong D."/>
            <person name="Zimmer A."/>
            <person name="Zwirko Z."/>
            <person name="Jaffe D.B."/>
            <person name="Alvarez P."/>
            <person name="Brockman W."/>
            <person name="Butler J."/>
            <person name="Chin C."/>
            <person name="Gnerre S."/>
            <person name="Grabherr M."/>
            <person name="Kleber M."/>
            <person name="Mauceli E."/>
            <person name="MacCallum I."/>
        </authorList>
    </citation>
    <scope>NUCLEOTIDE SEQUENCE [LARGE SCALE GENOMIC DNA]</scope>
    <source>
        <strain evidence="3">MSH-3 / Tucson 14011-0111.49</strain>
    </source>
</reference>